<dbReference type="EMBL" id="AENN01000015">
    <property type="protein sequence ID" value="EFR31142.1"/>
    <property type="molecule type" value="Genomic_DNA"/>
</dbReference>
<dbReference type="OrthoDB" id="2220294at2"/>
<dbReference type="eggNOG" id="COG5015">
    <property type="taxonomic scope" value="Bacteria"/>
</dbReference>
<keyword evidence="3" id="KW-1185">Reference proteome</keyword>
<dbReference type="RefSeq" id="WP_006418345.1">
    <property type="nucleotide sequence ID" value="NZ_AENN01000015.1"/>
</dbReference>
<evidence type="ECO:0000313" key="3">
    <source>
        <dbReference type="Proteomes" id="UP000005990"/>
    </source>
</evidence>
<dbReference type="InterPro" id="IPR012349">
    <property type="entry name" value="Split_barrel_FMN-bd"/>
</dbReference>
<organism evidence="2 3">
    <name type="scientific">Eremococcus coleocola ACS-139-V-Col8</name>
    <dbReference type="NCBI Taxonomy" id="908337"/>
    <lineage>
        <taxon>Bacteria</taxon>
        <taxon>Bacillati</taxon>
        <taxon>Bacillota</taxon>
        <taxon>Bacilli</taxon>
        <taxon>Lactobacillales</taxon>
        <taxon>Aerococcaceae</taxon>
        <taxon>Eremococcus</taxon>
    </lineage>
</organism>
<evidence type="ECO:0000313" key="2">
    <source>
        <dbReference type="EMBL" id="EFR31142.1"/>
    </source>
</evidence>
<sequence length="143" mass="16545">MELNDIMRVLKEDMKVAVFSTIDKDGKPHARHANIGVANEQGIFFMTSPKTNFYKQLQANQNIALTAMSEKDYLIQVIRIEGKVRELGKEKLKEVLKDNPYVKHVYPTAEEQASVHVFQLYEGDGFYHSLTQGHKYLFKLRNK</sequence>
<evidence type="ECO:0000259" key="1">
    <source>
        <dbReference type="Pfam" id="PF01243"/>
    </source>
</evidence>
<dbReference type="InterPro" id="IPR011576">
    <property type="entry name" value="Pyridox_Oxase_N"/>
</dbReference>
<gene>
    <name evidence="2" type="ORF">HMPREF9257_1381</name>
</gene>
<dbReference type="Pfam" id="PF01243">
    <property type="entry name" value="PNPOx_N"/>
    <property type="match status" value="1"/>
</dbReference>
<comment type="caution">
    <text evidence="2">The sequence shown here is derived from an EMBL/GenBank/DDBJ whole genome shotgun (WGS) entry which is preliminary data.</text>
</comment>
<dbReference type="Proteomes" id="UP000005990">
    <property type="component" value="Unassembled WGS sequence"/>
</dbReference>
<reference evidence="2 3" key="1">
    <citation type="submission" date="2010-10" db="EMBL/GenBank/DDBJ databases">
        <authorList>
            <person name="Durkin A.S."/>
            <person name="Madupu R."/>
            <person name="Torralba M."/>
            <person name="Gillis M."/>
            <person name="Methe B."/>
            <person name="Sutton G."/>
            <person name="Nelson K.E."/>
        </authorList>
    </citation>
    <scope>NUCLEOTIDE SEQUENCE [LARGE SCALE GENOMIC DNA]</scope>
    <source>
        <strain evidence="2 3">ACS-139-V-Col8</strain>
    </source>
</reference>
<name>E4KP94_9LACT</name>
<dbReference type="AlphaFoldDB" id="E4KP94"/>
<accession>E4KP94</accession>
<dbReference type="STRING" id="908337.HMPREF9257_1381"/>
<feature type="domain" description="Pyridoxamine 5'-phosphate oxidase N-terminal" evidence="1">
    <location>
        <begin position="8"/>
        <end position="118"/>
    </location>
</feature>
<proteinExistence type="predicted"/>
<protein>
    <submittedName>
        <fullName evidence="2">Pyridoxamine 5'-phosphate oxidase family protein</fullName>
    </submittedName>
</protein>
<dbReference type="SUPFAM" id="SSF50475">
    <property type="entry name" value="FMN-binding split barrel"/>
    <property type="match status" value="1"/>
</dbReference>
<dbReference type="Gene3D" id="2.30.110.10">
    <property type="entry name" value="Electron Transport, Fmn-binding Protein, Chain A"/>
    <property type="match status" value="1"/>
</dbReference>